<evidence type="ECO:0000313" key="14">
    <source>
        <dbReference type="RefSeq" id="XP_008586953.1"/>
    </source>
</evidence>
<dbReference type="Pfam" id="PF03402">
    <property type="entry name" value="V1R"/>
    <property type="match status" value="1"/>
</dbReference>
<keyword evidence="9 11" id="KW-0675">Receptor</keyword>
<dbReference type="CDD" id="cd13949">
    <property type="entry name" value="7tm_V1R_pheromone"/>
    <property type="match status" value="1"/>
</dbReference>
<keyword evidence="3 11" id="KW-1003">Cell membrane</keyword>
<dbReference type="Proteomes" id="UP000694923">
    <property type="component" value="Unplaced"/>
</dbReference>
<sequence length="326" mass="37017">YGKYDYLFFADEITGAHSMNIIKKIDTFIAIRNAFFSLLGFGIFANALLLVFHVLTFLLEHRPKATDLTISHLALIHLVMLLTLGFIATDVLGSQNFWDDIECKAVLYLYRLMRGLSIFTTCLLSVLQAITLSPMSSCLAKFKHKCSHRNPCVFLFLWVFNMFISGHFIIFTIATPNVTSDYLMLVTESCCLWPPSYLFWYLFSALVTFQDVSLIGLMALSSGYMVVLLYRHKRQSQHLHSTILSPKASPAKQATQTILLLMSFFVVMYFLDCVVSSYSGMLWNKDPVRLCVQMLVGNVYAIISPLLLISTEKLMIKFLPSIVGRT</sequence>
<feature type="domain" description="G-protein coupled receptors family 1 profile" evidence="12">
    <location>
        <begin position="45"/>
        <end position="308"/>
    </location>
</feature>
<dbReference type="PRINTS" id="PR01534">
    <property type="entry name" value="VOMERONASL1R"/>
</dbReference>
<evidence type="ECO:0000256" key="11">
    <source>
        <dbReference type="RuleBase" id="RU364061"/>
    </source>
</evidence>
<feature type="transmembrane region" description="Helical" evidence="11">
    <location>
        <begin position="198"/>
        <end position="230"/>
    </location>
</feature>
<evidence type="ECO:0000256" key="5">
    <source>
        <dbReference type="ARBA" id="ARBA00022692"/>
    </source>
</evidence>
<evidence type="ECO:0000256" key="7">
    <source>
        <dbReference type="ARBA" id="ARBA00023040"/>
    </source>
</evidence>
<reference evidence="14" key="1">
    <citation type="submission" date="2025-08" db="UniProtKB">
        <authorList>
            <consortium name="RefSeq"/>
        </authorList>
    </citation>
    <scope>IDENTIFICATION</scope>
</reference>
<evidence type="ECO:0000256" key="1">
    <source>
        <dbReference type="ARBA" id="ARBA00004651"/>
    </source>
</evidence>
<dbReference type="PANTHER" id="PTHR24062">
    <property type="entry name" value="VOMERONASAL TYPE-1 RECEPTOR"/>
    <property type="match status" value="1"/>
</dbReference>
<evidence type="ECO:0000259" key="12">
    <source>
        <dbReference type="PROSITE" id="PS50262"/>
    </source>
</evidence>
<comment type="subcellular location">
    <subcellularLocation>
        <location evidence="1 11">Cell membrane</location>
        <topology evidence="1 11">Multi-pass membrane protein</topology>
    </subcellularLocation>
</comment>
<protein>
    <recommendedName>
        <fullName evidence="11">Vomeronasal type-1 receptor</fullName>
    </recommendedName>
</protein>
<dbReference type="GeneID" id="103604141"/>
<dbReference type="Gene3D" id="1.20.1070.10">
    <property type="entry name" value="Rhodopsin 7-helix transmembrane proteins"/>
    <property type="match status" value="1"/>
</dbReference>
<keyword evidence="7 11" id="KW-0297">G-protein coupled receptor</keyword>
<evidence type="ECO:0000256" key="10">
    <source>
        <dbReference type="ARBA" id="ARBA00023224"/>
    </source>
</evidence>
<evidence type="ECO:0000256" key="9">
    <source>
        <dbReference type="ARBA" id="ARBA00023170"/>
    </source>
</evidence>
<dbReference type="InterPro" id="IPR004072">
    <property type="entry name" value="Vmron_rcpt_1"/>
</dbReference>
<evidence type="ECO:0000256" key="2">
    <source>
        <dbReference type="ARBA" id="ARBA00010663"/>
    </source>
</evidence>
<keyword evidence="10 11" id="KW-0807">Transducer</keyword>
<keyword evidence="13" id="KW-1185">Reference proteome</keyword>
<feature type="non-terminal residue" evidence="14">
    <location>
        <position position="326"/>
    </location>
</feature>
<feature type="transmembrane region" description="Helical" evidence="11">
    <location>
        <begin position="34"/>
        <end position="58"/>
    </location>
</feature>
<keyword evidence="5 11" id="KW-0812">Transmembrane</keyword>
<organism evidence="13 14">
    <name type="scientific">Galeopterus variegatus</name>
    <name type="common">Malayan flying lemur</name>
    <name type="synonym">Cynocephalus variegatus</name>
    <dbReference type="NCBI Taxonomy" id="482537"/>
    <lineage>
        <taxon>Eukaryota</taxon>
        <taxon>Metazoa</taxon>
        <taxon>Chordata</taxon>
        <taxon>Craniata</taxon>
        <taxon>Vertebrata</taxon>
        <taxon>Euteleostomi</taxon>
        <taxon>Mammalia</taxon>
        <taxon>Eutheria</taxon>
        <taxon>Euarchontoglires</taxon>
        <taxon>Dermoptera</taxon>
        <taxon>Cynocephalidae</taxon>
        <taxon>Galeopterus</taxon>
    </lineage>
</organism>
<feature type="non-terminal residue" evidence="14">
    <location>
        <position position="1"/>
    </location>
</feature>
<gene>
    <name evidence="14" type="primary">LOC103604141</name>
</gene>
<proteinExistence type="inferred from homology"/>
<accession>A0ABM0S262</accession>
<feature type="transmembrane region" description="Helical" evidence="11">
    <location>
        <begin position="70"/>
        <end position="88"/>
    </location>
</feature>
<dbReference type="SUPFAM" id="SSF81321">
    <property type="entry name" value="Family A G protein-coupled receptor-like"/>
    <property type="match status" value="1"/>
</dbReference>
<dbReference type="PROSITE" id="PS50262">
    <property type="entry name" value="G_PROTEIN_RECEP_F1_2"/>
    <property type="match status" value="1"/>
</dbReference>
<evidence type="ECO:0000256" key="6">
    <source>
        <dbReference type="ARBA" id="ARBA00022989"/>
    </source>
</evidence>
<name>A0ABM0S262_GALVR</name>
<evidence type="ECO:0000256" key="3">
    <source>
        <dbReference type="ARBA" id="ARBA00022475"/>
    </source>
</evidence>
<feature type="transmembrane region" description="Helical" evidence="11">
    <location>
        <begin position="153"/>
        <end position="178"/>
    </location>
</feature>
<evidence type="ECO:0000313" key="13">
    <source>
        <dbReference type="Proteomes" id="UP000694923"/>
    </source>
</evidence>
<keyword evidence="8 11" id="KW-0472">Membrane</keyword>
<evidence type="ECO:0000256" key="4">
    <source>
        <dbReference type="ARBA" id="ARBA00022507"/>
    </source>
</evidence>
<feature type="transmembrane region" description="Helical" evidence="11">
    <location>
        <begin position="108"/>
        <end position="132"/>
    </location>
</feature>
<dbReference type="RefSeq" id="XP_008586953.1">
    <property type="nucleotide sequence ID" value="XM_008588731.1"/>
</dbReference>
<keyword evidence="6 11" id="KW-1133">Transmembrane helix</keyword>
<evidence type="ECO:0000256" key="8">
    <source>
        <dbReference type="ARBA" id="ARBA00023136"/>
    </source>
</evidence>
<comment type="similarity">
    <text evidence="2 11">Belongs to the G-protein coupled receptor 1 family.</text>
</comment>
<feature type="transmembrane region" description="Helical" evidence="11">
    <location>
        <begin position="257"/>
        <end position="278"/>
    </location>
</feature>
<keyword evidence="4 11" id="KW-0589">Pheromone response</keyword>
<dbReference type="InterPro" id="IPR017452">
    <property type="entry name" value="GPCR_Rhodpsn_7TM"/>
</dbReference>
<feature type="transmembrane region" description="Helical" evidence="11">
    <location>
        <begin position="290"/>
        <end position="309"/>
    </location>
</feature>